<evidence type="ECO:0000256" key="4">
    <source>
        <dbReference type="PIRSR" id="PIRSR620019-1"/>
    </source>
</evidence>
<dbReference type="EMBL" id="CP054301">
    <property type="protein sequence ID" value="QKK81954.1"/>
    <property type="molecule type" value="Genomic_DNA"/>
</dbReference>
<keyword evidence="3" id="KW-0677">Repeat</keyword>
<dbReference type="Proteomes" id="UP000509371">
    <property type="component" value="Chromosome"/>
</dbReference>
<evidence type="ECO:0000259" key="6">
    <source>
        <dbReference type="Pfam" id="PF17836"/>
    </source>
</evidence>
<dbReference type="InterPro" id="IPR011004">
    <property type="entry name" value="Trimer_LpxA-like_sf"/>
</dbReference>
<dbReference type="SUPFAM" id="SSF51161">
    <property type="entry name" value="Trimeric LpxA-like enzymes"/>
    <property type="match status" value="1"/>
</dbReference>
<feature type="domain" description="PglD N-terminal" evidence="6">
    <location>
        <begin position="19"/>
        <end position="91"/>
    </location>
</feature>
<name>A0A859CZK1_9GAMM</name>
<keyword evidence="2" id="KW-0808">Transferase</keyword>
<protein>
    <recommendedName>
        <fullName evidence="6">PglD N-terminal domain-containing protein</fullName>
    </recommendedName>
</protein>
<dbReference type="InterPro" id="IPR020019">
    <property type="entry name" value="AcTrfase_PglD-like"/>
</dbReference>
<feature type="binding site" evidence="5">
    <location>
        <begin position="26"/>
        <end position="28"/>
    </location>
    <ligand>
        <name>substrate</name>
    </ligand>
</feature>
<dbReference type="InterPro" id="IPR050179">
    <property type="entry name" value="Trans_hexapeptide_repeat"/>
</dbReference>
<dbReference type="PANTHER" id="PTHR43300">
    <property type="entry name" value="ACETYLTRANSFERASE"/>
    <property type="match status" value="1"/>
</dbReference>
<dbReference type="PANTHER" id="PTHR43300:SF7">
    <property type="entry name" value="UDP-N-ACETYLBACILLOSAMINE N-ACETYLTRANSFERASE"/>
    <property type="match status" value="1"/>
</dbReference>
<dbReference type="CDD" id="cd03360">
    <property type="entry name" value="LbH_AT_putative"/>
    <property type="match status" value="1"/>
</dbReference>
<dbReference type="InterPro" id="IPR041561">
    <property type="entry name" value="PglD_N"/>
</dbReference>
<dbReference type="Pfam" id="PF17836">
    <property type="entry name" value="PglD_N"/>
    <property type="match status" value="1"/>
</dbReference>
<evidence type="ECO:0000256" key="5">
    <source>
        <dbReference type="PIRSR" id="PIRSR620019-2"/>
    </source>
</evidence>
<dbReference type="Gene3D" id="3.40.50.20">
    <property type="match status" value="1"/>
</dbReference>
<evidence type="ECO:0000256" key="2">
    <source>
        <dbReference type="ARBA" id="ARBA00022679"/>
    </source>
</evidence>
<feature type="binding site" evidence="5">
    <location>
        <position position="181"/>
    </location>
    <ligand>
        <name>acetyl-CoA</name>
        <dbReference type="ChEBI" id="CHEBI:57288"/>
    </ligand>
</feature>
<evidence type="ECO:0000313" key="8">
    <source>
        <dbReference type="Proteomes" id="UP000509371"/>
    </source>
</evidence>
<dbReference type="NCBIfam" id="TIGR03570">
    <property type="entry name" value="NeuD_NnaD"/>
    <property type="match status" value="1"/>
</dbReference>
<proteinExistence type="inferred from homology"/>
<comment type="similarity">
    <text evidence="1">Belongs to the transferase hexapeptide repeat family.</text>
</comment>
<gene>
    <name evidence="7" type="ORF">MP3633_3227</name>
</gene>
<evidence type="ECO:0000313" key="7">
    <source>
        <dbReference type="EMBL" id="QKK81954.1"/>
    </source>
</evidence>
<feature type="site" description="Increases basicity of active site His" evidence="4">
    <location>
        <position position="152"/>
    </location>
</feature>
<evidence type="ECO:0000256" key="3">
    <source>
        <dbReference type="ARBA" id="ARBA00022737"/>
    </source>
</evidence>
<feature type="active site" description="Proton acceptor" evidence="4">
    <location>
        <position position="151"/>
    </location>
</feature>
<dbReference type="KEGG" id="mpri:MP3633_3227"/>
<feature type="binding site" evidence="5">
    <location>
        <position position="83"/>
    </location>
    <ligand>
        <name>substrate</name>
    </ligand>
</feature>
<dbReference type="AlphaFoldDB" id="A0A859CZK1"/>
<accession>A0A859CZK1</accession>
<dbReference type="InterPro" id="IPR018357">
    <property type="entry name" value="Hexapep_transf_CS"/>
</dbReference>
<feature type="binding site" evidence="5">
    <location>
        <position position="160"/>
    </location>
    <ligand>
        <name>acetyl-CoA</name>
        <dbReference type="ChEBI" id="CHEBI:57288"/>
    </ligand>
</feature>
<dbReference type="GO" id="GO:0016740">
    <property type="term" value="F:transferase activity"/>
    <property type="evidence" value="ECO:0007669"/>
    <property type="project" value="UniProtKB-KW"/>
</dbReference>
<reference evidence="7 8" key="1">
    <citation type="submission" date="2020-06" db="EMBL/GenBank/DDBJ databases">
        <authorList>
            <person name="Voronona O.L."/>
            <person name="Aksenova E.I."/>
            <person name="Kunda M.S."/>
            <person name="Semenov A.N."/>
            <person name="Ryzhova N."/>
        </authorList>
    </citation>
    <scope>NUCLEOTIDE SEQUENCE [LARGE SCALE GENOMIC DNA]</scope>
    <source>
        <strain evidence="7 8">MPKMM3633</strain>
    </source>
</reference>
<organism evidence="7 8">
    <name type="scientific">Marinomonas primoryensis</name>
    <dbReference type="NCBI Taxonomy" id="178399"/>
    <lineage>
        <taxon>Bacteria</taxon>
        <taxon>Pseudomonadati</taxon>
        <taxon>Pseudomonadota</taxon>
        <taxon>Gammaproteobacteria</taxon>
        <taxon>Oceanospirillales</taxon>
        <taxon>Oceanospirillaceae</taxon>
        <taxon>Marinomonas</taxon>
    </lineage>
</organism>
<dbReference type="PROSITE" id="PS00101">
    <property type="entry name" value="HEXAPEP_TRANSFERASES"/>
    <property type="match status" value="1"/>
</dbReference>
<dbReference type="Gene3D" id="2.160.10.10">
    <property type="entry name" value="Hexapeptide repeat proteins"/>
    <property type="match status" value="1"/>
</dbReference>
<evidence type="ECO:0000256" key="1">
    <source>
        <dbReference type="ARBA" id="ARBA00007274"/>
    </source>
</evidence>
<sequence length="226" mass="24063">MLLLNYLRVPTMIEGANQQLAILGASGHGKVVADLAEQLGYIVHFYDDAYPAKQNVEHWSILGTFEDLLERGVNNNKAIVAIGNNNIREEKLTILKRYGFNLPILLHPSAIVSSYAELLGGGTVVFANSVVNAFARIGQGCIINSSCVVEHDCVIGSFVHICPKSVLAGGVHIGHRSVLGIGSQVKQLIFIGQDTFVGAGSTVSKNLSANVVAYGSPAVVVGDNYF</sequence>